<sequence length="269" mass="29888">MNRRALIAASLAALSATAALPAAAQDSSANAVAPHFTAPEAAAFSKQVERDLAGRGAKLAMVFRTGRPRSQLPEGISYTHGAFWVYRNIKTADGQTQQGYAVYNLYAGDGKAWPKIESRLVQDYPFDFTRGSTVDDMAVIIPSPEMQRRIIAVIDSPTYQAVHNRHYSLVANPWKRTYQNCNNFMLNVIAAAIWQTSNPDQITADLKAHYRPTLVKANGVLRLFGPIADQRLRTDDQQGPIRTATYESIAEFMRENNMLEATYSINYAR</sequence>
<protein>
    <submittedName>
        <fullName evidence="2">DUF2145 domain-containing protein</fullName>
    </submittedName>
</protein>
<organism evidence="2 3">
    <name type="scientific">Phenylobacterium glaciei</name>
    <dbReference type="NCBI Taxonomy" id="2803784"/>
    <lineage>
        <taxon>Bacteria</taxon>
        <taxon>Pseudomonadati</taxon>
        <taxon>Pseudomonadota</taxon>
        <taxon>Alphaproteobacteria</taxon>
        <taxon>Caulobacterales</taxon>
        <taxon>Caulobacteraceae</taxon>
        <taxon>Phenylobacterium</taxon>
    </lineage>
</organism>
<name>A0A941CZ82_9CAUL</name>
<gene>
    <name evidence="2" type="ORF">JKL49_08330</name>
</gene>
<evidence type="ECO:0000313" key="2">
    <source>
        <dbReference type="EMBL" id="MBR7619390.1"/>
    </source>
</evidence>
<dbReference type="EMBL" id="JAGSGD010000001">
    <property type="protein sequence ID" value="MBR7619390.1"/>
    <property type="molecule type" value="Genomic_DNA"/>
</dbReference>
<accession>A0A941CZ82</accession>
<feature type="signal peptide" evidence="1">
    <location>
        <begin position="1"/>
        <end position="24"/>
    </location>
</feature>
<keyword evidence="1" id="KW-0732">Signal</keyword>
<keyword evidence="3" id="KW-1185">Reference proteome</keyword>
<dbReference type="InterPro" id="IPR014547">
    <property type="entry name" value="UCP028477"/>
</dbReference>
<evidence type="ECO:0000313" key="3">
    <source>
        <dbReference type="Proteomes" id="UP000622580"/>
    </source>
</evidence>
<dbReference type="AlphaFoldDB" id="A0A941CZ82"/>
<dbReference type="RefSeq" id="WP_215339745.1">
    <property type="nucleotide sequence ID" value="NZ_JAGSGD010000001.1"/>
</dbReference>
<proteinExistence type="predicted"/>
<reference evidence="2" key="1">
    <citation type="submission" date="2021-04" db="EMBL/GenBank/DDBJ databases">
        <title>Draft genome assembly of strain Phenylobacterium sp. 20VBR1 using MiniION and Illumina platforms.</title>
        <authorList>
            <person name="Thomas F.A."/>
            <person name="Krishnan K.P."/>
            <person name="Sinha R.K."/>
        </authorList>
    </citation>
    <scope>NUCLEOTIDE SEQUENCE</scope>
    <source>
        <strain evidence="2">20VBR1</strain>
    </source>
</reference>
<feature type="chain" id="PRO_5036914237" evidence="1">
    <location>
        <begin position="25"/>
        <end position="269"/>
    </location>
</feature>
<comment type="caution">
    <text evidence="2">The sequence shown here is derived from an EMBL/GenBank/DDBJ whole genome shotgun (WGS) entry which is preliminary data.</text>
</comment>
<evidence type="ECO:0000256" key="1">
    <source>
        <dbReference type="SAM" id="SignalP"/>
    </source>
</evidence>
<dbReference type="Pfam" id="PF09916">
    <property type="entry name" value="DUF2145"/>
    <property type="match status" value="1"/>
</dbReference>
<dbReference type="Proteomes" id="UP000622580">
    <property type="component" value="Unassembled WGS sequence"/>
</dbReference>